<sequence length="94" mass="10516">MTEKTNVIIDDDLYMDVDTSTINSKSNNKDNTANVVDISSKFDEINEQLDHIEVSVYQLEESLTPQTASYHNAGIFVNIVLGIIFALIIILLIL</sequence>
<name>A0A2A2HEL8_9EURY</name>
<evidence type="ECO:0000313" key="3">
    <source>
        <dbReference type="Proteomes" id="UP000217528"/>
    </source>
</evidence>
<dbReference type="Proteomes" id="UP000217528">
    <property type="component" value="Unassembled WGS sequence"/>
</dbReference>
<keyword evidence="3" id="KW-1185">Reference proteome</keyword>
<keyword evidence="1" id="KW-0472">Membrane</keyword>
<feature type="transmembrane region" description="Helical" evidence="1">
    <location>
        <begin position="73"/>
        <end position="93"/>
    </location>
</feature>
<accession>A0A2A2HEL8</accession>
<evidence type="ECO:0000256" key="1">
    <source>
        <dbReference type="SAM" id="Phobius"/>
    </source>
</evidence>
<evidence type="ECO:0000313" key="2">
    <source>
        <dbReference type="EMBL" id="PAV07760.1"/>
    </source>
</evidence>
<dbReference type="AlphaFoldDB" id="A0A2A2HEL8"/>
<keyword evidence="1" id="KW-1133">Transmembrane helix</keyword>
<proteinExistence type="predicted"/>
<comment type="caution">
    <text evidence="2">The sequence shown here is derived from an EMBL/GenBank/DDBJ whole genome shotgun (WGS) entry which is preliminary data.</text>
</comment>
<keyword evidence="1" id="KW-0812">Transmembrane</keyword>
<protein>
    <submittedName>
        <fullName evidence="2">Uncharacterized protein</fullName>
    </submittedName>
</protein>
<organism evidence="2 3">
    <name type="scientific">Methanosphaera cuniculi</name>
    <dbReference type="NCBI Taxonomy" id="1077256"/>
    <lineage>
        <taxon>Archaea</taxon>
        <taxon>Methanobacteriati</taxon>
        <taxon>Methanobacteriota</taxon>
        <taxon>Methanomada group</taxon>
        <taxon>Methanobacteria</taxon>
        <taxon>Methanobacteriales</taxon>
        <taxon>Methanobacteriaceae</taxon>
        <taxon>Methanosphaera</taxon>
    </lineage>
</organism>
<gene>
    <name evidence="2" type="ORF">ASJ82_03795</name>
</gene>
<dbReference type="RefSeq" id="WP_095608295.1">
    <property type="nucleotide sequence ID" value="NZ_LMVN01000008.1"/>
</dbReference>
<reference evidence="2 3" key="1">
    <citation type="journal article" date="2017" name="BMC Genomics">
        <title>Genomic analysis of methanogenic archaea reveals a shift towards energy conservation.</title>
        <authorList>
            <person name="Gilmore S.P."/>
            <person name="Henske J.K."/>
            <person name="Sexton J.A."/>
            <person name="Solomon K.V."/>
            <person name="Seppala S."/>
            <person name="Yoo J.I."/>
            <person name="Huyett L.M."/>
            <person name="Pressman A."/>
            <person name="Cogan J.Z."/>
            <person name="Kivenson V."/>
            <person name="Peng X."/>
            <person name="Tan Y."/>
            <person name="Valentine D.L."/>
            <person name="O'Malley M.A."/>
        </authorList>
    </citation>
    <scope>NUCLEOTIDE SEQUENCE [LARGE SCALE GENOMIC DNA]</scope>
    <source>
        <strain evidence="2 3">1R-7</strain>
    </source>
</reference>
<dbReference type="EMBL" id="LMVN01000008">
    <property type="protein sequence ID" value="PAV07760.1"/>
    <property type="molecule type" value="Genomic_DNA"/>
</dbReference>